<dbReference type="InterPro" id="IPR025202">
    <property type="entry name" value="PLD-like_dom"/>
</dbReference>
<evidence type="ECO:0000256" key="5">
    <source>
        <dbReference type="ARBA" id="ARBA00022963"/>
    </source>
</evidence>
<evidence type="ECO:0000256" key="2">
    <source>
        <dbReference type="ARBA" id="ARBA00008664"/>
    </source>
</evidence>
<dbReference type="InterPro" id="IPR051406">
    <property type="entry name" value="PLD_domain"/>
</dbReference>
<keyword evidence="8" id="KW-0812">Transmembrane</keyword>
<dbReference type="Gene3D" id="3.30.870.10">
    <property type="entry name" value="Endonuclease Chain A"/>
    <property type="match status" value="1"/>
</dbReference>
<protein>
    <recommendedName>
        <fullName evidence="3">phospholipase D</fullName>
        <ecNumber evidence="3">3.1.4.4</ecNumber>
    </recommendedName>
</protein>
<proteinExistence type="inferred from homology"/>
<organism evidence="10 11">
    <name type="scientific">Kushneria pakistanensis</name>
    <dbReference type="NCBI Taxonomy" id="1508770"/>
    <lineage>
        <taxon>Bacteria</taxon>
        <taxon>Pseudomonadati</taxon>
        <taxon>Pseudomonadota</taxon>
        <taxon>Gammaproteobacteria</taxon>
        <taxon>Oceanospirillales</taxon>
        <taxon>Halomonadaceae</taxon>
        <taxon>Kushneria</taxon>
    </lineage>
</organism>
<evidence type="ECO:0000256" key="8">
    <source>
        <dbReference type="SAM" id="Phobius"/>
    </source>
</evidence>
<evidence type="ECO:0000259" key="9">
    <source>
        <dbReference type="PROSITE" id="PS50035"/>
    </source>
</evidence>
<dbReference type="EMBL" id="BMZM01000002">
    <property type="protein sequence ID" value="GHC25382.1"/>
    <property type="molecule type" value="Genomic_DNA"/>
</dbReference>
<dbReference type="Pfam" id="PF13091">
    <property type="entry name" value="PLDc_2"/>
    <property type="match status" value="1"/>
</dbReference>
<dbReference type="InterPro" id="IPR001736">
    <property type="entry name" value="PLipase_D/transphosphatidylase"/>
</dbReference>
<keyword evidence="6" id="KW-0443">Lipid metabolism</keyword>
<keyword evidence="8" id="KW-0472">Membrane</keyword>
<keyword evidence="11" id="KW-1185">Reference proteome</keyword>
<comment type="catalytic activity">
    <reaction evidence="1">
        <text>a 1,2-diacyl-sn-glycero-3-phosphocholine + H2O = a 1,2-diacyl-sn-glycero-3-phosphate + choline + H(+)</text>
        <dbReference type="Rhea" id="RHEA:14445"/>
        <dbReference type="ChEBI" id="CHEBI:15354"/>
        <dbReference type="ChEBI" id="CHEBI:15377"/>
        <dbReference type="ChEBI" id="CHEBI:15378"/>
        <dbReference type="ChEBI" id="CHEBI:57643"/>
        <dbReference type="ChEBI" id="CHEBI:58608"/>
        <dbReference type="EC" id="3.1.4.4"/>
    </reaction>
</comment>
<evidence type="ECO:0000256" key="3">
    <source>
        <dbReference type="ARBA" id="ARBA00012027"/>
    </source>
</evidence>
<feature type="compositionally biased region" description="Polar residues" evidence="7">
    <location>
        <begin position="74"/>
        <end position="88"/>
    </location>
</feature>
<dbReference type="PANTHER" id="PTHR43856">
    <property type="entry name" value="CARDIOLIPIN HYDROLASE"/>
    <property type="match status" value="1"/>
</dbReference>
<dbReference type="PANTHER" id="PTHR43856:SF1">
    <property type="entry name" value="MITOCHONDRIAL CARDIOLIPIN HYDROLASE"/>
    <property type="match status" value="1"/>
</dbReference>
<gene>
    <name evidence="10" type="ORF">GCM10010082_17810</name>
</gene>
<feature type="region of interest" description="Disordered" evidence="7">
    <location>
        <begin position="74"/>
        <end position="96"/>
    </location>
</feature>
<evidence type="ECO:0000313" key="11">
    <source>
        <dbReference type="Proteomes" id="UP000604243"/>
    </source>
</evidence>
<dbReference type="PROSITE" id="PS50035">
    <property type="entry name" value="PLD"/>
    <property type="match status" value="1"/>
</dbReference>
<dbReference type="EC" id="3.1.4.4" evidence="3"/>
<keyword evidence="8" id="KW-1133">Transmembrane helix</keyword>
<reference evidence="11" key="1">
    <citation type="journal article" date="2019" name="Int. J. Syst. Evol. Microbiol.">
        <title>The Global Catalogue of Microorganisms (GCM) 10K type strain sequencing project: providing services to taxonomists for standard genome sequencing and annotation.</title>
        <authorList>
            <consortium name="The Broad Institute Genomics Platform"/>
            <consortium name="The Broad Institute Genome Sequencing Center for Infectious Disease"/>
            <person name="Wu L."/>
            <person name="Ma J."/>
        </authorList>
    </citation>
    <scope>NUCLEOTIDE SEQUENCE [LARGE SCALE GENOMIC DNA]</scope>
    <source>
        <strain evidence="11">KCTC 42082</strain>
    </source>
</reference>
<dbReference type="RefSeq" id="WP_189517225.1">
    <property type="nucleotide sequence ID" value="NZ_BMZM01000002.1"/>
</dbReference>
<evidence type="ECO:0000256" key="1">
    <source>
        <dbReference type="ARBA" id="ARBA00000798"/>
    </source>
</evidence>
<dbReference type="SUPFAM" id="SSF56024">
    <property type="entry name" value="Phospholipase D/nuclease"/>
    <property type="match status" value="1"/>
</dbReference>
<keyword evidence="4" id="KW-0378">Hydrolase</keyword>
<name>A0ABQ3FIY5_9GAMM</name>
<sequence>MTFLHYQLIIFISVLCLTRLHRTLGAVAALVWTLWSVATLAGLPFMAVQTFTAWISWYGTLFFLRQKARAGNAPQTADNKAAPSTKSTASRHHLVQGRDHHDELTHALQVARKDLMIASGWLSDRVVNDQFCDLLASALKRGVNVHIAYGASDRDGQHTLSDTALRALERLKETGRQSRKGRLTIVDRKSHEKCLIVDKRYAIVGSFNWLANAHYRDRETSIKTRERRVVKELMASCREGVMRSTEVYGGVLRKA</sequence>
<feature type="transmembrane region" description="Helical" evidence="8">
    <location>
        <begin position="41"/>
        <end position="64"/>
    </location>
</feature>
<evidence type="ECO:0000256" key="7">
    <source>
        <dbReference type="SAM" id="MobiDB-lite"/>
    </source>
</evidence>
<comment type="caution">
    <text evidence="10">The sequence shown here is derived from an EMBL/GenBank/DDBJ whole genome shotgun (WGS) entry which is preliminary data.</text>
</comment>
<evidence type="ECO:0000313" key="10">
    <source>
        <dbReference type="EMBL" id="GHC25382.1"/>
    </source>
</evidence>
<keyword evidence="5" id="KW-0442">Lipid degradation</keyword>
<evidence type="ECO:0000256" key="6">
    <source>
        <dbReference type="ARBA" id="ARBA00023098"/>
    </source>
</evidence>
<feature type="domain" description="PLD phosphodiesterase" evidence="9">
    <location>
        <begin position="186"/>
        <end position="213"/>
    </location>
</feature>
<evidence type="ECO:0000256" key="4">
    <source>
        <dbReference type="ARBA" id="ARBA00022801"/>
    </source>
</evidence>
<accession>A0ABQ3FIY5</accession>
<dbReference type="Proteomes" id="UP000604243">
    <property type="component" value="Unassembled WGS sequence"/>
</dbReference>
<comment type="similarity">
    <text evidence="2">Belongs to the phospholipase D family.</text>
</comment>
<dbReference type="SMART" id="SM00155">
    <property type="entry name" value="PLDc"/>
    <property type="match status" value="1"/>
</dbReference>